<dbReference type="Pfam" id="PF15816">
    <property type="entry name" value="TMEM82"/>
    <property type="match status" value="1"/>
</dbReference>
<dbReference type="OrthoDB" id="9943056at2759"/>
<feature type="transmembrane region" description="Helical" evidence="1">
    <location>
        <begin position="275"/>
        <end position="296"/>
    </location>
</feature>
<evidence type="ECO:0000256" key="1">
    <source>
        <dbReference type="SAM" id="Phobius"/>
    </source>
</evidence>
<gene>
    <name evidence="2" type="ORF">MMEN_LOCUS16344</name>
</gene>
<feature type="transmembrane region" description="Helical" evidence="1">
    <location>
        <begin position="239"/>
        <end position="255"/>
    </location>
</feature>
<keyword evidence="3" id="KW-1185">Reference proteome</keyword>
<keyword evidence="1" id="KW-1133">Transmembrane helix</keyword>
<feature type="transmembrane region" description="Helical" evidence="1">
    <location>
        <begin position="81"/>
        <end position="105"/>
    </location>
</feature>
<accession>A0A8S4BM13</accession>
<sequence>MFFSCSWILELFEWTPFNSNPIDSFFQGLVGACGVSVLYNLLRVYYFVQTHSDSNTDNGSKQMLSSSGYSLRRNWRAAFQFWCLTFVLSLVGPRVCSLIVLEFSLRAISAWASARLDAGARGQDVLLVQCQFSLGCSLTCTLVFLHQGAPHSSLSLFLAAALSWALAAYSSSLLSHVVRLFPLHSSKHYCGRCISLLTSGHNLLASLQRAVVLAFAVGTVASSATVFHHFLSHKDAIKFWTPLTLCYTMLVVYTQEDQKGPETLLHAVVLRLGGLLVLMMTMGHWSDVLHILITFLGEAACLMPAQDLLQAALKVYLTQIIQFPLFYWVSAYNMYL</sequence>
<keyword evidence="1" id="KW-0472">Membrane</keyword>
<dbReference type="Proteomes" id="UP000677803">
    <property type="component" value="Unassembled WGS sequence"/>
</dbReference>
<dbReference type="PANTHER" id="PTHR35257:SF1">
    <property type="entry name" value="TRANSMEMBRANE PROTEIN 82"/>
    <property type="match status" value="1"/>
</dbReference>
<organism evidence="2 3">
    <name type="scientific">Menidia menidia</name>
    <name type="common">Atlantic silverside</name>
    <dbReference type="NCBI Taxonomy" id="238744"/>
    <lineage>
        <taxon>Eukaryota</taxon>
        <taxon>Metazoa</taxon>
        <taxon>Chordata</taxon>
        <taxon>Craniata</taxon>
        <taxon>Vertebrata</taxon>
        <taxon>Euteleostomi</taxon>
        <taxon>Actinopterygii</taxon>
        <taxon>Neopterygii</taxon>
        <taxon>Teleostei</taxon>
        <taxon>Neoteleostei</taxon>
        <taxon>Acanthomorphata</taxon>
        <taxon>Ovalentaria</taxon>
        <taxon>Atherinomorphae</taxon>
        <taxon>Atheriniformes</taxon>
        <taxon>Atherinopsidae</taxon>
        <taxon>Menidiinae</taxon>
        <taxon>Menidia</taxon>
    </lineage>
</organism>
<dbReference type="EMBL" id="CAJRST010033334">
    <property type="protein sequence ID" value="CAG5981023.1"/>
    <property type="molecule type" value="Genomic_DNA"/>
</dbReference>
<proteinExistence type="predicted"/>
<evidence type="ECO:0000313" key="3">
    <source>
        <dbReference type="Proteomes" id="UP000677803"/>
    </source>
</evidence>
<protein>
    <submittedName>
        <fullName evidence="2">(Atlantic silverside) hypothetical protein</fullName>
    </submittedName>
</protein>
<feature type="transmembrane region" description="Helical" evidence="1">
    <location>
        <begin position="207"/>
        <end position="227"/>
    </location>
</feature>
<feature type="transmembrane region" description="Helical" evidence="1">
    <location>
        <begin position="308"/>
        <end position="329"/>
    </location>
</feature>
<dbReference type="InterPro" id="IPR031648">
    <property type="entry name" value="TMEM82"/>
</dbReference>
<feature type="transmembrane region" description="Helical" evidence="1">
    <location>
        <begin position="24"/>
        <end position="42"/>
    </location>
</feature>
<evidence type="ECO:0000313" key="2">
    <source>
        <dbReference type="EMBL" id="CAG5981023.1"/>
    </source>
</evidence>
<comment type="caution">
    <text evidence="2">The sequence shown here is derived from an EMBL/GenBank/DDBJ whole genome shotgun (WGS) entry which is preliminary data.</text>
</comment>
<feature type="transmembrane region" description="Helical" evidence="1">
    <location>
        <begin position="157"/>
        <end position="178"/>
    </location>
</feature>
<reference evidence="2" key="1">
    <citation type="submission" date="2021-05" db="EMBL/GenBank/DDBJ databases">
        <authorList>
            <person name="Tigano A."/>
        </authorList>
    </citation>
    <scope>NUCLEOTIDE SEQUENCE</scope>
</reference>
<keyword evidence="1" id="KW-0812">Transmembrane</keyword>
<dbReference type="PANTHER" id="PTHR35257">
    <property type="entry name" value="TRANSMEMBRANE PROTEIN 82"/>
    <property type="match status" value="1"/>
</dbReference>
<dbReference type="AlphaFoldDB" id="A0A8S4BM13"/>
<name>A0A8S4BM13_9TELE</name>